<dbReference type="EMBL" id="JARKIF010000014">
    <property type="protein sequence ID" value="KAJ7623776.1"/>
    <property type="molecule type" value="Genomic_DNA"/>
</dbReference>
<evidence type="ECO:0000313" key="2">
    <source>
        <dbReference type="Proteomes" id="UP001221142"/>
    </source>
</evidence>
<dbReference type="AlphaFoldDB" id="A0AAD7FJN9"/>
<dbReference type="Proteomes" id="UP001221142">
    <property type="component" value="Unassembled WGS sequence"/>
</dbReference>
<evidence type="ECO:0008006" key="3">
    <source>
        <dbReference type="Google" id="ProtNLM"/>
    </source>
</evidence>
<protein>
    <recommendedName>
        <fullName evidence="3">F-box domain-containing protein</fullName>
    </recommendedName>
</protein>
<sequence>MSSICSECGETKISRREPSDAITATPETLAQYQRLSTSNDPPGTAERAFLQAVASKTTVRLTCLGEEILRLKDRLGQLQAERVQLTEYHSHNVAILSPLRRMPHEVLAEIFLRTLQPEVARNFNMKRSPWVLGRVNRCWRAVSLSTPSLWSTVCADYEREPPILEMIQAQVERASSRMLKIHFRGCEAGGSESDLDSDSDSGGQLELFKTLSKHSERWEELWIQLTPTLAPRLDALGRGGLDVQVRGGSDSRREIGPGFFETTWVWKH</sequence>
<keyword evidence="2" id="KW-1185">Reference proteome</keyword>
<accession>A0AAD7FJN9</accession>
<organism evidence="1 2">
    <name type="scientific">Roridomyces roridus</name>
    <dbReference type="NCBI Taxonomy" id="1738132"/>
    <lineage>
        <taxon>Eukaryota</taxon>
        <taxon>Fungi</taxon>
        <taxon>Dikarya</taxon>
        <taxon>Basidiomycota</taxon>
        <taxon>Agaricomycotina</taxon>
        <taxon>Agaricomycetes</taxon>
        <taxon>Agaricomycetidae</taxon>
        <taxon>Agaricales</taxon>
        <taxon>Marasmiineae</taxon>
        <taxon>Mycenaceae</taxon>
        <taxon>Roridomyces</taxon>
    </lineage>
</organism>
<reference evidence="1" key="1">
    <citation type="submission" date="2023-03" db="EMBL/GenBank/DDBJ databases">
        <title>Massive genome expansion in bonnet fungi (Mycena s.s.) driven by repeated elements and novel gene families across ecological guilds.</title>
        <authorList>
            <consortium name="Lawrence Berkeley National Laboratory"/>
            <person name="Harder C.B."/>
            <person name="Miyauchi S."/>
            <person name="Viragh M."/>
            <person name="Kuo A."/>
            <person name="Thoen E."/>
            <person name="Andreopoulos B."/>
            <person name="Lu D."/>
            <person name="Skrede I."/>
            <person name="Drula E."/>
            <person name="Henrissat B."/>
            <person name="Morin E."/>
            <person name="Kohler A."/>
            <person name="Barry K."/>
            <person name="LaButti K."/>
            <person name="Morin E."/>
            <person name="Salamov A."/>
            <person name="Lipzen A."/>
            <person name="Mereny Z."/>
            <person name="Hegedus B."/>
            <person name="Baldrian P."/>
            <person name="Stursova M."/>
            <person name="Weitz H."/>
            <person name="Taylor A."/>
            <person name="Grigoriev I.V."/>
            <person name="Nagy L.G."/>
            <person name="Martin F."/>
            <person name="Kauserud H."/>
        </authorList>
    </citation>
    <scope>NUCLEOTIDE SEQUENCE</scope>
    <source>
        <strain evidence="1">9284</strain>
    </source>
</reference>
<proteinExistence type="predicted"/>
<name>A0AAD7FJN9_9AGAR</name>
<gene>
    <name evidence="1" type="ORF">FB45DRAFT_1006075</name>
</gene>
<comment type="caution">
    <text evidence="1">The sequence shown here is derived from an EMBL/GenBank/DDBJ whole genome shotgun (WGS) entry which is preliminary data.</text>
</comment>
<evidence type="ECO:0000313" key="1">
    <source>
        <dbReference type="EMBL" id="KAJ7623776.1"/>
    </source>
</evidence>